<evidence type="ECO:0000313" key="1">
    <source>
        <dbReference type="EMBL" id="GIY80854.1"/>
    </source>
</evidence>
<evidence type="ECO:0000313" key="2">
    <source>
        <dbReference type="Proteomes" id="UP001054945"/>
    </source>
</evidence>
<sequence>MLFHPPPFAFDLCSIPSIRDPTVDSGRHQQDWGLSRANLQPNAFEMSPSTLPIGLTFLIKTEGCRLWPRVGRHRIGFCWSPQNLMKTRVAFRDNAE</sequence>
<protein>
    <submittedName>
        <fullName evidence="1">Uncharacterized protein</fullName>
    </submittedName>
</protein>
<comment type="caution">
    <text evidence="1">The sequence shown here is derived from an EMBL/GenBank/DDBJ whole genome shotgun (WGS) entry which is preliminary data.</text>
</comment>
<proteinExistence type="predicted"/>
<dbReference type="EMBL" id="BPLR01016058">
    <property type="protein sequence ID" value="GIY80854.1"/>
    <property type="molecule type" value="Genomic_DNA"/>
</dbReference>
<reference evidence="1 2" key="1">
    <citation type="submission" date="2021-06" db="EMBL/GenBank/DDBJ databases">
        <title>Caerostris extrusa draft genome.</title>
        <authorList>
            <person name="Kono N."/>
            <person name="Arakawa K."/>
        </authorList>
    </citation>
    <scope>NUCLEOTIDE SEQUENCE [LARGE SCALE GENOMIC DNA]</scope>
</reference>
<keyword evidence="2" id="KW-1185">Reference proteome</keyword>
<name>A0AAV4WGB1_CAEEX</name>
<dbReference type="Proteomes" id="UP001054945">
    <property type="component" value="Unassembled WGS sequence"/>
</dbReference>
<accession>A0AAV4WGB1</accession>
<organism evidence="1 2">
    <name type="scientific">Caerostris extrusa</name>
    <name type="common">Bark spider</name>
    <name type="synonym">Caerostris bankana</name>
    <dbReference type="NCBI Taxonomy" id="172846"/>
    <lineage>
        <taxon>Eukaryota</taxon>
        <taxon>Metazoa</taxon>
        <taxon>Ecdysozoa</taxon>
        <taxon>Arthropoda</taxon>
        <taxon>Chelicerata</taxon>
        <taxon>Arachnida</taxon>
        <taxon>Araneae</taxon>
        <taxon>Araneomorphae</taxon>
        <taxon>Entelegynae</taxon>
        <taxon>Araneoidea</taxon>
        <taxon>Araneidae</taxon>
        <taxon>Caerostris</taxon>
    </lineage>
</organism>
<gene>
    <name evidence="1" type="ORF">CEXT_381631</name>
</gene>
<dbReference type="AlphaFoldDB" id="A0AAV4WGB1"/>